<dbReference type="EMBL" id="JANQDX010000002">
    <property type="protein sequence ID" value="KAL0927783.1"/>
    <property type="molecule type" value="Genomic_DNA"/>
</dbReference>
<evidence type="ECO:0000313" key="2">
    <source>
        <dbReference type="Proteomes" id="UP001552299"/>
    </source>
</evidence>
<organism evidence="1 2">
    <name type="scientific">Dendrobium thyrsiflorum</name>
    <name type="common">Pinecone-like raceme dendrobium</name>
    <name type="synonym">Orchid</name>
    <dbReference type="NCBI Taxonomy" id="117978"/>
    <lineage>
        <taxon>Eukaryota</taxon>
        <taxon>Viridiplantae</taxon>
        <taxon>Streptophyta</taxon>
        <taxon>Embryophyta</taxon>
        <taxon>Tracheophyta</taxon>
        <taxon>Spermatophyta</taxon>
        <taxon>Magnoliopsida</taxon>
        <taxon>Liliopsida</taxon>
        <taxon>Asparagales</taxon>
        <taxon>Orchidaceae</taxon>
        <taxon>Epidendroideae</taxon>
        <taxon>Malaxideae</taxon>
        <taxon>Dendrobiinae</taxon>
        <taxon>Dendrobium</taxon>
    </lineage>
</organism>
<sequence>MADPEVDHGFIYNDKGQVDILKSPFFDFTPEIDQSVEEYVDRIIFQLAATIEEQISCVQWMIVSNAKKSTDDENHPMLTNSSGDEISQPEGNLMFISVAFSFPLPVRFFSPGFGRSLAVSRLPLHVLLQAVAFGRMSCNASFVNTTYSQAVDFQKSPAIACRWDYGVHFKSSAITHGWAALGVSLPMLLVNASHIHHKPITLIGRQTIVHITSPQLLPVVKPKRTKEPRRLTERIKKEKVDLYKENLHNFIPLIEEANMIADKKNPTVVGLNLVVKEGKIY</sequence>
<proteinExistence type="predicted"/>
<gene>
    <name evidence="1" type="ORF">M5K25_001993</name>
</gene>
<keyword evidence="2" id="KW-1185">Reference proteome</keyword>
<evidence type="ECO:0000313" key="1">
    <source>
        <dbReference type="EMBL" id="KAL0927783.1"/>
    </source>
</evidence>
<protein>
    <submittedName>
        <fullName evidence="1">Uncharacterized protein</fullName>
    </submittedName>
</protein>
<reference evidence="1 2" key="1">
    <citation type="journal article" date="2024" name="Plant Biotechnol. J.">
        <title>Dendrobium thyrsiflorum genome and its molecular insights into genes involved in important horticultural traits.</title>
        <authorList>
            <person name="Chen B."/>
            <person name="Wang J.Y."/>
            <person name="Zheng P.J."/>
            <person name="Li K.L."/>
            <person name="Liang Y.M."/>
            <person name="Chen X.F."/>
            <person name="Zhang C."/>
            <person name="Zhao X."/>
            <person name="He X."/>
            <person name="Zhang G.Q."/>
            <person name="Liu Z.J."/>
            <person name="Xu Q."/>
        </authorList>
    </citation>
    <scope>NUCLEOTIDE SEQUENCE [LARGE SCALE GENOMIC DNA]</scope>
    <source>
        <strain evidence="1">GZMU011</strain>
    </source>
</reference>
<name>A0ABD0VT65_DENTH</name>
<comment type="caution">
    <text evidence="1">The sequence shown here is derived from an EMBL/GenBank/DDBJ whole genome shotgun (WGS) entry which is preliminary data.</text>
</comment>
<dbReference type="AlphaFoldDB" id="A0ABD0VT65"/>
<accession>A0ABD0VT65</accession>
<dbReference type="Proteomes" id="UP001552299">
    <property type="component" value="Unassembled WGS sequence"/>
</dbReference>